<feature type="compositionally biased region" description="Acidic residues" evidence="1">
    <location>
        <begin position="528"/>
        <end position="544"/>
    </location>
</feature>
<feature type="compositionally biased region" description="Polar residues" evidence="1">
    <location>
        <begin position="558"/>
        <end position="568"/>
    </location>
</feature>
<dbReference type="AlphaFoldDB" id="A0A6P8ANE5"/>
<organism evidence="2 3">
    <name type="scientific">Pyricularia grisea</name>
    <name type="common">Crabgrass-specific blast fungus</name>
    <name type="synonym">Magnaporthe grisea</name>
    <dbReference type="NCBI Taxonomy" id="148305"/>
    <lineage>
        <taxon>Eukaryota</taxon>
        <taxon>Fungi</taxon>
        <taxon>Dikarya</taxon>
        <taxon>Ascomycota</taxon>
        <taxon>Pezizomycotina</taxon>
        <taxon>Sordariomycetes</taxon>
        <taxon>Sordariomycetidae</taxon>
        <taxon>Magnaporthales</taxon>
        <taxon>Pyriculariaceae</taxon>
        <taxon>Pyricularia</taxon>
    </lineage>
</organism>
<feature type="region of interest" description="Disordered" evidence="1">
    <location>
        <begin position="227"/>
        <end position="284"/>
    </location>
</feature>
<evidence type="ECO:0000313" key="2">
    <source>
        <dbReference type="Proteomes" id="UP000515153"/>
    </source>
</evidence>
<feature type="compositionally biased region" description="Polar residues" evidence="1">
    <location>
        <begin position="487"/>
        <end position="498"/>
    </location>
</feature>
<keyword evidence="2" id="KW-1185">Reference proteome</keyword>
<accession>A0A6P8ANE5</accession>
<feature type="compositionally biased region" description="Low complexity" evidence="1">
    <location>
        <begin position="55"/>
        <end position="66"/>
    </location>
</feature>
<feature type="compositionally biased region" description="Low complexity" evidence="1">
    <location>
        <begin position="569"/>
        <end position="581"/>
    </location>
</feature>
<dbReference type="GeneID" id="41966713"/>
<gene>
    <name evidence="3" type="ORF">PgNI_11848</name>
</gene>
<protein>
    <recommendedName>
        <fullName evidence="4">Myb-like domain-containing protein</fullName>
    </recommendedName>
</protein>
<feature type="region of interest" description="Disordered" evidence="1">
    <location>
        <begin position="391"/>
        <end position="419"/>
    </location>
</feature>
<feature type="compositionally biased region" description="Low complexity" evidence="1">
    <location>
        <begin position="253"/>
        <end position="284"/>
    </location>
</feature>
<feature type="region of interest" description="Disordered" evidence="1">
    <location>
        <begin position="718"/>
        <end position="745"/>
    </location>
</feature>
<feature type="region of interest" description="Disordered" evidence="1">
    <location>
        <begin position="47"/>
        <end position="139"/>
    </location>
</feature>
<feature type="region of interest" description="Disordered" evidence="1">
    <location>
        <begin position="479"/>
        <end position="597"/>
    </location>
</feature>
<dbReference type="KEGG" id="pgri:PgNI_11848"/>
<evidence type="ECO:0000313" key="3">
    <source>
        <dbReference type="RefSeq" id="XP_030976413.1"/>
    </source>
</evidence>
<reference evidence="3" key="2">
    <citation type="submission" date="2019-10" db="EMBL/GenBank/DDBJ databases">
        <authorList>
            <consortium name="NCBI Genome Project"/>
        </authorList>
    </citation>
    <scope>NUCLEOTIDE SEQUENCE</scope>
    <source>
        <strain evidence="3">NI907</strain>
    </source>
</reference>
<dbReference type="Proteomes" id="UP000515153">
    <property type="component" value="Chromosome V"/>
</dbReference>
<reference evidence="2 3" key="1">
    <citation type="journal article" date="2019" name="Mol. Biol. Evol.">
        <title>Blast fungal genomes show frequent chromosomal changes, gene gains and losses, and effector gene turnover.</title>
        <authorList>
            <person name="Gomez Luciano L.B."/>
            <person name="Jason Tsai I."/>
            <person name="Chuma I."/>
            <person name="Tosa Y."/>
            <person name="Chen Y.H."/>
            <person name="Li J.Y."/>
            <person name="Li M.Y."/>
            <person name="Jade Lu M.Y."/>
            <person name="Nakayashiki H."/>
            <person name="Li W.H."/>
        </authorList>
    </citation>
    <scope>NUCLEOTIDE SEQUENCE [LARGE SCALE GENOMIC DNA]</scope>
    <source>
        <strain evidence="2 3">NI907</strain>
    </source>
</reference>
<reference evidence="3" key="3">
    <citation type="submission" date="2025-08" db="UniProtKB">
        <authorList>
            <consortium name="RefSeq"/>
        </authorList>
    </citation>
    <scope>IDENTIFICATION</scope>
    <source>
        <strain evidence="3">NI907</strain>
    </source>
</reference>
<evidence type="ECO:0000256" key="1">
    <source>
        <dbReference type="SAM" id="MobiDB-lite"/>
    </source>
</evidence>
<proteinExistence type="predicted"/>
<name>A0A6P8ANE5_PYRGI</name>
<sequence>MGVLEVRGNEKKRKLPWSGLVFDSKEKVTLTCPQAQRFPPHLRLALARAQQQSGAHTATAAMTSSHLRTPPPEQMSSVPGPSLANGVVRSAGRGQRKGKNASSSSSRKPRHVPVVDIRPKPSRKNSVFPPTKSQIPTTSYQDQYQQQPQVFPLKFEPGTFEDTNYDFEQAIGHNFNSLYLLEPIPAFLPLPRHNTHIGYYQPSLGEGDLGRMPQDMSTWQPERAVPDAAGQMSAMPSYGPPAESPYDWEQDYQQQHQQHQPQQQQQQQPQQQQQQQHQGPVAAETSAAALEANAWQDAISRSGLFDQTQLGPQYWPTYQAVPGFTATGGVGFSDPMSFTSWAHQQPMPAASVSHAQTEIPPLASFAHHHQTPPGTAATQRTVSPRDVFNDDFLLPPAPFRTSSQRLASEDEPMTSNSPLLEQSQLYRRGRGQIEAQQPLIHRPSSTSSFASMLRANERLMEASEDGSVSGASVVGGFNNSSSSSNSQLPSRTFSTASRDSARRLLPNEPRSSRARFAYLPSDDRQSREEDEEDDYDDDEDDDEEVPSHPYGTRISARTPVQSKKQPTEPSIGPQSSQAPGSGPAGPPTENFPSGRLPEHASSAVENLFIHEMREEGLSFREIQAAGPFVQAESTLRGRYRTYVTDKALRPRKAEWTAADDVFLWDAVRHYRRVGRHSRSDHIPWQKVRDYIFEAGGTHKFWSASCHKRWKMLRDQKLRGRAGGSGDAGDPKDTKAGYSLNIYNDE</sequence>
<dbReference type="RefSeq" id="XP_030976413.1">
    <property type="nucleotide sequence ID" value="XM_031131808.1"/>
</dbReference>
<evidence type="ECO:0008006" key="4">
    <source>
        <dbReference type="Google" id="ProtNLM"/>
    </source>
</evidence>